<dbReference type="KEGG" id="eao:BD94_1703"/>
<sequence>MNIDRLIPVLLEQRSITANSNGQRTSVRIKRPSWKDVYEGYPKSGNNDRSADLVFSALLGENYDRKTFANACATRVSLGLLNGKMSVRKDFEIQKGDFKGKGFIASAGSLKKWLEKESVWGAPDVEVPGPSNITAVANKINEGKIKNGVYIIIGGFGGGVTGHATLWIGANKDVIGGHNYVDYGGSVYFWELID</sequence>
<dbReference type="Gene3D" id="3.90.1720.70">
    <property type="match status" value="1"/>
</dbReference>
<reference evidence="1" key="1">
    <citation type="journal article" date="2013" name="Lancet">
        <title>First case of E anophelis outbreak in an intensive-care unit.</title>
        <authorList>
            <person name="Teo J."/>
            <person name="Tan S.Y."/>
            <person name="Tay M."/>
            <person name="Ding Y."/>
            <person name="Kjelleberg S."/>
            <person name="Givskov M."/>
            <person name="Lin R.T."/>
            <person name="Yang L."/>
        </authorList>
    </citation>
    <scope>NUCLEOTIDE SEQUENCE [LARGE SCALE GENOMIC DNA]</scope>
    <source>
        <strain evidence="1">NUHP1</strain>
    </source>
</reference>
<gene>
    <name evidence="1" type="ORF">BD94_1703</name>
</gene>
<dbReference type="HOGENOM" id="CLU_1616264_0_0_10"/>
<evidence type="ECO:0000313" key="1">
    <source>
        <dbReference type="EMBL" id="AIL45478.1"/>
    </source>
</evidence>
<dbReference type="Proteomes" id="UP000028933">
    <property type="component" value="Chromosome"/>
</dbReference>
<dbReference type="STRING" id="1338011.BD94_1703"/>
<name>A0A077EFX3_9FLAO</name>
<reference evidence="1" key="2">
    <citation type="journal article" date="2015" name="Genome Biol. Evol.">
        <title>Complete Genome Sequence and Transcriptomic Analysis of the Novel Pathogen Elizabethkingia anophelis in Response to Oxidative Stress.</title>
        <authorList>
            <person name="Li Y."/>
            <person name="Liu Y."/>
            <person name="Chew S.C."/>
            <person name="Tay M."/>
            <person name="Salido M.M."/>
            <person name="Teo J."/>
            <person name="Lauro F.M."/>
            <person name="Givskov M."/>
            <person name="Yang L."/>
        </authorList>
    </citation>
    <scope>NUCLEOTIDE SEQUENCE</scope>
    <source>
        <strain evidence="1">NUHP1</strain>
    </source>
</reference>
<organism evidence="1 2">
    <name type="scientific">Elizabethkingia anophelis NUHP1</name>
    <dbReference type="NCBI Taxonomy" id="1338011"/>
    <lineage>
        <taxon>Bacteria</taxon>
        <taxon>Pseudomonadati</taxon>
        <taxon>Bacteroidota</taxon>
        <taxon>Flavobacteriia</taxon>
        <taxon>Flavobacteriales</taxon>
        <taxon>Weeksellaceae</taxon>
        <taxon>Elizabethkingia</taxon>
    </lineage>
</organism>
<dbReference type="InterPro" id="IPR025562">
    <property type="entry name" value="Tae4"/>
</dbReference>
<dbReference type="Pfam" id="PF14113">
    <property type="entry name" value="Tae4"/>
    <property type="match status" value="1"/>
</dbReference>
<protein>
    <submittedName>
        <fullName evidence="1">Uncharacterized protein</fullName>
    </submittedName>
</protein>
<dbReference type="EMBL" id="CP007547">
    <property type="protein sequence ID" value="AIL45478.1"/>
    <property type="molecule type" value="Genomic_DNA"/>
</dbReference>
<dbReference type="AlphaFoldDB" id="A0A077EFX3"/>
<dbReference type="RefSeq" id="WP_104917216.1">
    <property type="nucleotide sequence ID" value="NZ_CP007547.1"/>
</dbReference>
<accession>A0A077EFX3</accession>
<evidence type="ECO:0000313" key="2">
    <source>
        <dbReference type="Proteomes" id="UP000028933"/>
    </source>
</evidence>
<dbReference type="eggNOG" id="ENOG5033HTE">
    <property type="taxonomic scope" value="Bacteria"/>
</dbReference>
<proteinExistence type="predicted"/>